<evidence type="ECO:0000313" key="3">
    <source>
        <dbReference type="Proteomes" id="UP001565368"/>
    </source>
</evidence>
<proteinExistence type="predicted"/>
<accession>A0ABR3QGE3</accession>
<protein>
    <submittedName>
        <fullName evidence="2">Uncharacterized protein</fullName>
    </submittedName>
</protein>
<reference evidence="2 3" key="1">
    <citation type="submission" date="2023-08" db="EMBL/GenBank/DDBJ databases">
        <title>Annotated Genome Sequence of Vanrija albida AlHP1.</title>
        <authorList>
            <person name="Herzog R."/>
        </authorList>
    </citation>
    <scope>NUCLEOTIDE SEQUENCE [LARGE SCALE GENOMIC DNA]</scope>
    <source>
        <strain evidence="2 3">AlHP1</strain>
    </source>
</reference>
<dbReference type="Proteomes" id="UP001565368">
    <property type="component" value="Unassembled WGS sequence"/>
</dbReference>
<dbReference type="EMBL" id="JBBXJM010000001">
    <property type="protein sequence ID" value="KAL1413774.1"/>
    <property type="molecule type" value="Genomic_DNA"/>
</dbReference>
<organism evidence="2 3">
    <name type="scientific">Vanrija albida</name>
    <dbReference type="NCBI Taxonomy" id="181172"/>
    <lineage>
        <taxon>Eukaryota</taxon>
        <taxon>Fungi</taxon>
        <taxon>Dikarya</taxon>
        <taxon>Basidiomycota</taxon>
        <taxon>Agaricomycotina</taxon>
        <taxon>Tremellomycetes</taxon>
        <taxon>Trichosporonales</taxon>
        <taxon>Trichosporonaceae</taxon>
        <taxon>Vanrija</taxon>
    </lineage>
</organism>
<evidence type="ECO:0000256" key="1">
    <source>
        <dbReference type="SAM" id="MobiDB-lite"/>
    </source>
</evidence>
<gene>
    <name evidence="2" type="ORF">Q8F55_001556</name>
</gene>
<feature type="region of interest" description="Disordered" evidence="1">
    <location>
        <begin position="109"/>
        <end position="144"/>
    </location>
</feature>
<sequence length="144" mass="15996">MSTPSDHVRAIEEAVVAYATLIKRAKRQLDRDNVLVEFYRKQYYETEIEESCYHTNPGGAAKLRETADKLRSGEALVSSAEKKLALLCSWKREELDALLYARKRAMDKARTENRADKAPAPAAAVTSDSKDGEGSESSEDIAAE</sequence>
<comment type="caution">
    <text evidence="2">The sequence shown here is derived from an EMBL/GenBank/DDBJ whole genome shotgun (WGS) entry which is preliminary data.</text>
</comment>
<evidence type="ECO:0000313" key="2">
    <source>
        <dbReference type="EMBL" id="KAL1413774.1"/>
    </source>
</evidence>
<feature type="compositionally biased region" description="Acidic residues" evidence="1">
    <location>
        <begin position="134"/>
        <end position="144"/>
    </location>
</feature>
<name>A0ABR3QGE3_9TREE</name>
<dbReference type="RefSeq" id="XP_069213718.1">
    <property type="nucleotide sequence ID" value="XM_069350174.1"/>
</dbReference>
<dbReference type="GeneID" id="95982599"/>
<keyword evidence="3" id="KW-1185">Reference proteome</keyword>